<dbReference type="CDD" id="cd04301">
    <property type="entry name" value="NAT_SF"/>
    <property type="match status" value="1"/>
</dbReference>
<keyword evidence="1 4" id="KW-0808">Transferase</keyword>
<dbReference type="AlphaFoldDB" id="A0A0S2DLF4"/>
<evidence type="ECO:0000256" key="2">
    <source>
        <dbReference type="ARBA" id="ARBA00023315"/>
    </source>
</evidence>
<dbReference type="PROSITE" id="PS51186">
    <property type="entry name" value="GNAT"/>
    <property type="match status" value="1"/>
</dbReference>
<dbReference type="Gene3D" id="3.40.630.30">
    <property type="match status" value="1"/>
</dbReference>
<evidence type="ECO:0000259" key="3">
    <source>
        <dbReference type="PROSITE" id="PS51186"/>
    </source>
</evidence>
<dbReference type="Proteomes" id="UP000061569">
    <property type="component" value="Chromosome"/>
</dbReference>
<protein>
    <submittedName>
        <fullName evidence="4">Acetyltransferase (GNAT) family</fullName>
    </submittedName>
</protein>
<dbReference type="InterPro" id="IPR000182">
    <property type="entry name" value="GNAT_dom"/>
</dbReference>
<evidence type="ECO:0000313" key="4">
    <source>
        <dbReference type="EMBL" id="ALN59347.1"/>
    </source>
</evidence>
<reference evidence="4 5" key="1">
    <citation type="submission" date="2015-11" db="EMBL/GenBank/DDBJ databases">
        <title>Genome sequences of Lysobacter enzymogenes strain C3 and Lysobacter antibioticus ATCC 29479.</title>
        <authorList>
            <person name="Kobayashi D.Y."/>
        </authorList>
    </citation>
    <scope>NUCLEOTIDE SEQUENCE [LARGE SCALE GENOMIC DNA]</scope>
    <source>
        <strain evidence="4 5">C3</strain>
    </source>
</reference>
<feature type="domain" description="N-acetyltransferase" evidence="3">
    <location>
        <begin position="25"/>
        <end position="180"/>
    </location>
</feature>
<proteinExistence type="predicted"/>
<dbReference type="PANTHER" id="PTHR43072:SF23">
    <property type="entry name" value="UPF0039 PROTEIN C11D3.02C"/>
    <property type="match status" value="1"/>
</dbReference>
<sequence length="180" mass="19826">MNEVHGVVPTSMPQWSQTLRDGSRVRIRPIASADRESERAFIAGLSDESRRHRFLGQISAPSERMLDCLVNIDPIHDAGLVAVTCEADAERIVGAARFSSDPDAVNCECAVVVADQWQGQGLGTALMRHLIDIARARGIERMYSVDMAENADMRELAMYLGFRVRAEPGDASLVVYELPL</sequence>
<dbReference type="InterPro" id="IPR016181">
    <property type="entry name" value="Acyl_CoA_acyltransferase"/>
</dbReference>
<evidence type="ECO:0000256" key="1">
    <source>
        <dbReference type="ARBA" id="ARBA00022679"/>
    </source>
</evidence>
<dbReference type="EMBL" id="CP013140">
    <property type="protein sequence ID" value="ALN59347.1"/>
    <property type="molecule type" value="Genomic_DNA"/>
</dbReference>
<evidence type="ECO:0000313" key="5">
    <source>
        <dbReference type="Proteomes" id="UP000061569"/>
    </source>
</evidence>
<name>A0A0S2DLF4_LYSEN</name>
<dbReference type="KEGG" id="lez:GLE_4005"/>
<accession>A0A0S2DLF4</accession>
<dbReference type="PATRIC" id="fig|69.6.peg.3942"/>
<dbReference type="SUPFAM" id="SSF55729">
    <property type="entry name" value="Acyl-CoA N-acyltransferases (Nat)"/>
    <property type="match status" value="1"/>
</dbReference>
<organism evidence="4 5">
    <name type="scientific">Lysobacter enzymogenes</name>
    <dbReference type="NCBI Taxonomy" id="69"/>
    <lineage>
        <taxon>Bacteria</taxon>
        <taxon>Pseudomonadati</taxon>
        <taxon>Pseudomonadota</taxon>
        <taxon>Gammaproteobacteria</taxon>
        <taxon>Lysobacterales</taxon>
        <taxon>Lysobacteraceae</taxon>
        <taxon>Lysobacter</taxon>
    </lineage>
</organism>
<dbReference type="STRING" id="69.GLE_4005"/>
<dbReference type="GO" id="GO:0016747">
    <property type="term" value="F:acyltransferase activity, transferring groups other than amino-acyl groups"/>
    <property type="evidence" value="ECO:0007669"/>
    <property type="project" value="InterPro"/>
</dbReference>
<gene>
    <name evidence="4" type="ORF">GLE_4005</name>
</gene>
<keyword evidence="2" id="KW-0012">Acyltransferase</keyword>
<dbReference type="Pfam" id="PF00583">
    <property type="entry name" value="Acetyltransf_1"/>
    <property type="match status" value="1"/>
</dbReference>
<dbReference type="PANTHER" id="PTHR43072">
    <property type="entry name" value="N-ACETYLTRANSFERASE"/>
    <property type="match status" value="1"/>
</dbReference>